<feature type="signal peptide" evidence="1">
    <location>
        <begin position="1"/>
        <end position="25"/>
    </location>
</feature>
<evidence type="ECO:0000313" key="2">
    <source>
        <dbReference type="EMBL" id="CUQ89013.1"/>
    </source>
</evidence>
<accession>A0A174ZNQ3</accession>
<dbReference type="PROSITE" id="PS51257">
    <property type="entry name" value="PROKAR_LIPOPROTEIN"/>
    <property type="match status" value="1"/>
</dbReference>
<gene>
    <name evidence="2" type="ORF">ERS852540_01841</name>
</gene>
<evidence type="ECO:0000313" key="3">
    <source>
        <dbReference type="Proteomes" id="UP000095662"/>
    </source>
</evidence>
<organism evidence="2 3">
    <name type="scientific">[Eubacterium] siraeum</name>
    <dbReference type="NCBI Taxonomy" id="39492"/>
    <lineage>
        <taxon>Bacteria</taxon>
        <taxon>Bacillati</taxon>
        <taxon>Bacillota</taxon>
        <taxon>Clostridia</taxon>
        <taxon>Eubacteriales</taxon>
        <taxon>Oscillospiraceae</taxon>
        <taxon>Oscillospiraceae incertae sedis</taxon>
    </lineage>
</organism>
<evidence type="ECO:0000256" key="1">
    <source>
        <dbReference type="SAM" id="SignalP"/>
    </source>
</evidence>
<dbReference type="EMBL" id="CZBY01000015">
    <property type="protein sequence ID" value="CUQ89013.1"/>
    <property type="molecule type" value="Genomic_DNA"/>
</dbReference>
<protein>
    <recommendedName>
        <fullName evidence="4">DUF4595 domain-containing protein</fullName>
    </recommendedName>
</protein>
<dbReference type="AlphaFoldDB" id="A0A174ZNQ3"/>
<evidence type="ECO:0008006" key="4">
    <source>
        <dbReference type="Google" id="ProtNLM"/>
    </source>
</evidence>
<feature type="chain" id="PRO_5038814019" description="DUF4595 domain-containing protein" evidence="1">
    <location>
        <begin position="26"/>
        <end position="240"/>
    </location>
</feature>
<name>A0A174ZNQ3_9FIRM</name>
<keyword evidence="1" id="KW-0732">Signal</keyword>
<dbReference type="Proteomes" id="UP000095662">
    <property type="component" value="Unassembled WGS sequence"/>
</dbReference>
<sequence length="240" mass="26480">MKRTGKIAAAFITALTAVASITACSADYSHIDGYSDIENARKLYSSLYSAEITVTDKQTGTVTQELTFCYDKSDTLSYSYFGTDGKTKYYEYHNGSEYNYYSDGEWHTLVSGDKDYVCYTRTNKMSMTAEGMIFIKPESVTSSEVKNTADTKVITMQYDVSKLNSSMASQLGLVGDLDSFSVVYTIDKDGYCTSMEQTGTATKDGVQSKVDYLMTVTHMNDIASVSKPQVQESADKSDAE</sequence>
<reference evidence="2 3" key="1">
    <citation type="submission" date="2015-09" db="EMBL/GenBank/DDBJ databases">
        <authorList>
            <consortium name="Pathogen Informatics"/>
        </authorList>
    </citation>
    <scope>NUCLEOTIDE SEQUENCE [LARGE SCALE GENOMIC DNA]</scope>
    <source>
        <strain evidence="2 3">2789STDY5834928</strain>
    </source>
</reference>
<proteinExistence type="predicted"/>